<comment type="caution">
    <text evidence="1">The sequence shown here is derived from an EMBL/GenBank/DDBJ whole genome shotgun (WGS) entry which is preliminary data.</text>
</comment>
<evidence type="ECO:0000313" key="1">
    <source>
        <dbReference type="EMBL" id="KAG8043382.1"/>
    </source>
</evidence>
<dbReference type="EMBL" id="JAAALK010000953">
    <property type="protein sequence ID" value="KAG8043382.1"/>
    <property type="molecule type" value="Genomic_DNA"/>
</dbReference>
<dbReference type="AlphaFoldDB" id="A0A8J5UUL8"/>
<reference evidence="1" key="1">
    <citation type="journal article" date="2021" name="bioRxiv">
        <title>Whole Genome Assembly and Annotation of Northern Wild Rice, Zizania palustris L., Supports a Whole Genome Duplication in the Zizania Genus.</title>
        <authorList>
            <person name="Haas M."/>
            <person name="Kono T."/>
            <person name="Macchietto M."/>
            <person name="Millas R."/>
            <person name="McGilp L."/>
            <person name="Shao M."/>
            <person name="Duquette J."/>
            <person name="Hirsch C.N."/>
            <person name="Kimball J."/>
        </authorList>
    </citation>
    <scope>NUCLEOTIDE SEQUENCE</scope>
    <source>
        <tissue evidence="1">Fresh leaf tissue</tissue>
    </source>
</reference>
<keyword evidence="2" id="KW-1185">Reference proteome</keyword>
<protein>
    <submittedName>
        <fullName evidence="1">Uncharacterized protein</fullName>
    </submittedName>
</protein>
<reference evidence="1" key="2">
    <citation type="submission" date="2021-02" db="EMBL/GenBank/DDBJ databases">
        <authorList>
            <person name="Kimball J.A."/>
            <person name="Haas M.W."/>
            <person name="Macchietto M."/>
            <person name="Kono T."/>
            <person name="Duquette J."/>
            <person name="Shao M."/>
        </authorList>
    </citation>
    <scope>NUCLEOTIDE SEQUENCE</scope>
    <source>
        <tissue evidence="1">Fresh leaf tissue</tissue>
    </source>
</reference>
<organism evidence="1 2">
    <name type="scientific">Zizania palustris</name>
    <name type="common">Northern wild rice</name>
    <dbReference type="NCBI Taxonomy" id="103762"/>
    <lineage>
        <taxon>Eukaryota</taxon>
        <taxon>Viridiplantae</taxon>
        <taxon>Streptophyta</taxon>
        <taxon>Embryophyta</taxon>
        <taxon>Tracheophyta</taxon>
        <taxon>Spermatophyta</taxon>
        <taxon>Magnoliopsida</taxon>
        <taxon>Liliopsida</taxon>
        <taxon>Poales</taxon>
        <taxon>Poaceae</taxon>
        <taxon>BOP clade</taxon>
        <taxon>Oryzoideae</taxon>
        <taxon>Oryzeae</taxon>
        <taxon>Zizaniinae</taxon>
        <taxon>Zizania</taxon>
    </lineage>
</organism>
<name>A0A8J5UUL8_ZIZPA</name>
<evidence type="ECO:0000313" key="2">
    <source>
        <dbReference type="Proteomes" id="UP000729402"/>
    </source>
</evidence>
<dbReference type="Proteomes" id="UP000729402">
    <property type="component" value="Unassembled WGS sequence"/>
</dbReference>
<sequence length="102" mass="10703">MRCSHLATGGECYTAGARGRSRRGLALVGGHRRRRRTGRPPTVGLTSCPSPCSRYSLSSDPHLFPAMTGLISPAVDGALARAPAIAANVFFPPIRSLAVVFA</sequence>
<proteinExistence type="predicted"/>
<accession>A0A8J5UUL8</accession>
<gene>
    <name evidence="1" type="ORF">GUJ93_ZPchr0458g22283</name>
</gene>